<sequence>MGRGSVRDSIHGKFEVVFGHIPIGEERSQATIKIRAARNRGGITAYMEGGAAVTPYKKRFQFITAFIPVIWRQTG</sequence>
<accession>A0A031K2X6</accession>
<comment type="caution">
    <text evidence="1">The sequence shown here is derived from an EMBL/GenBank/DDBJ whole genome shotgun (WGS) entry which is preliminary data.</text>
</comment>
<dbReference type="eggNOG" id="COG1106">
    <property type="taxonomic scope" value="Bacteria"/>
</dbReference>
<protein>
    <submittedName>
        <fullName evidence="1">Uncharacterized protein</fullName>
    </submittedName>
</protein>
<organism evidence="1 2">
    <name type="scientific">Novosphingobium resinovorum</name>
    <dbReference type="NCBI Taxonomy" id="158500"/>
    <lineage>
        <taxon>Bacteria</taxon>
        <taxon>Pseudomonadati</taxon>
        <taxon>Pseudomonadota</taxon>
        <taxon>Alphaproteobacteria</taxon>
        <taxon>Sphingomonadales</taxon>
        <taxon>Sphingomonadaceae</taxon>
        <taxon>Novosphingobium</taxon>
    </lineage>
</organism>
<dbReference type="Proteomes" id="UP000024329">
    <property type="component" value="Unassembled WGS sequence"/>
</dbReference>
<evidence type="ECO:0000313" key="2">
    <source>
        <dbReference type="Proteomes" id="UP000024329"/>
    </source>
</evidence>
<dbReference type="PATRIC" id="fig|158500.4.peg.59"/>
<gene>
    <name evidence="1" type="ORF">BV97_00057</name>
</gene>
<dbReference type="EMBL" id="JFYZ01000001">
    <property type="protein sequence ID" value="EZP84306.1"/>
    <property type="molecule type" value="Genomic_DNA"/>
</dbReference>
<reference evidence="1 2" key="1">
    <citation type="submission" date="2014-03" db="EMBL/GenBank/DDBJ databases">
        <title>Whole genome sequence of Novosphingobium resinovorum KF1.</title>
        <authorList>
            <person name="Gan H.M."/>
            <person name="Gan H.Y."/>
            <person name="Chew T.H."/>
            <person name="Savka M.A."/>
        </authorList>
    </citation>
    <scope>NUCLEOTIDE SEQUENCE [LARGE SCALE GENOMIC DNA]</scope>
    <source>
        <strain evidence="1 2">KF1</strain>
    </source>
</reference>
<evidence type="ECO:0000313" key="1">
    <source>
        <dbReference type="EMBL" id="EZP84306.1"/>
    </source>
</evidence>
<dbReference type="AlphaFoldDB" id="A0A031K2X6"/>
<proteinExistence type="predicted"/>
<name>A0A031K2X6_9SPHN</name>